<accession>A0AAV9UIF9</accession>
<organism evidence="1 2">
    <name type="scientific">Orbilia blumenaviensis</name>
    <dbReference type="NCBI Taxonomy" id="1796055"/>
    <lineage>
        <taxon>Eukaryota</taxon>
        <taxon>Fungi</taxon>
        <taxon>Dikarya</taxon>
        <taxon>Ascomycota</taxon>
        <taxon>Pezizomycotina</taxon>
        <taxon>Orbiliomycetes</taxon>
        <taxon>Orbiliales</taxon>
        <taxon>Orbiliaceae</taxon>
        <taxon>Orbilia</taxon>
    </lineage>
</organism>
<dbReference type="EMBL" id="JAVHNS010000010">
    <property type="protein sequence ID" value="KAK6342230.1"/>
    <property type="molecule type" value="Genomic_DNA"/>
</dbReference>
<dbReference type="Proteomes" id="UP001373714">
    <property type="component" value="Unassembled WGS sequence"/>
</dbReference>
<dbReference type="AlphaFoldDB" id="A0AAV9UIF9"/>
<gene>
    <name evidence="1" type="ORF">TWF730_001708</name>
</gene>
<evidence type="ECO:0000313" key="1">
    <source>
        <dbReference type="EMBL" id="KAK6342230.1"/>
    </source>
</evidence>
<evidence type="ECO:0008006" key="3">
    <source>
        <dbReference type="Google" id="ProtNLM"/>
    </source>
</evidence>
<dbReference type="InterPro" id="IPR036047">
    <property type="entry name" value="F-box-like_dom_sf"/>
</dbReference>
<comment type="caution">
    <text evidence="1">The sequence shown here is derived from an EMBL/GenBank/DDBJ whole genome shotgun (WGS) entry which is preliminary data.</text>
</comment>
<dbReference type="SUPFAM" id="SSF81383">
    <property type="entry name" value="F-box domain"/>
    <property type="match status" value="1"/>
</dbReference>
<proteinExistence type="predicted"/>
<reference evidence="1 2" key="1">
    <citation type="submission" date="2019-10" db="EMBL/GenBank/DDBJ databases">
        <authorList>
            <person name="Palmer J.M."/>
        </authorList>
    </citation>
    <scope>NUCLEOTIDE SEQUENCE [LARGE SCALE GENOMIC DNA]</scope>
    <source>
        <strain evidence="1 2">TWF730</strain>
    </source>
</reference>
<sequence>MPSLPPEIWLSICSYLHSHDLKSVSRSTKYLYGTAMPYLFRAINISRETAIAIEGGGYSDLTDYVRSATIRGFSDALLDAAITDLEASCRALQYLPNVQHLKISFVAMREAQAYIYLATFREISQYTCYQKLTSLTLEFVPGTQSFSFNGNAIRSLSARIQKIMGDTSISCPPNIERLDVSGMANSYFDFTVRAMPYPCVLFYPTANTLKKIRIETNSLISPVADLDPIRNMNLATYSLVTEVWYIQNTHVNEFYSTYAEICRRFPNTQNLRFDYDGVALQRGSTAGETYQYLADLKKLRRAILPWPRHGYQSPIEPSSLGTSLGLWLRELNFQSLEYVDFVTRSCYLSVGKVCRIKPAVPQPIGMIQQRSLRLSGEIGL</sequence>
<protein>
    <recommendedName>
        <fullName evidence="3">F-box domain-containing protein</fullName>
    </recommendedName>
</protein>
<evidence type="ECO:0000313" key="2">
    <source>
        <dbReference type="Proteomes" id="UP001373714"/>
    </source>
</evidence>
<keyword evidence="2" id="KW-1185">Reference proteome</keyword>
<name>A0AAV9UIF9_9PEZI</name>